<feature type="transmembrane region" description="Helical" evidence="1">
    <location>
        <begin position="20"/>
        <end position="42"/>
    </location>
</feature>
<sequence>MAVPEEVTRTGMGGGLFEEVFVYHVLVFESFHLSLASAPYTAPSLNRRRSTHRFARVSVNTSPSFSPLSYIVH</sequence>
<accession>A0AAU9LXW7</accession>
<organism evidence="2 3">
    <name type="scientific">Lactuca virosa</name>
    <dbReference type="NCBI Taxonomy" id="75947"/>
    <lineage>
        <taxon>Eukaryota</taxon>
        <taxon>Viridiplantae</taxon>
        <taxon>Streptophyta</taxon>
        <taxon>Embryophyta</taxon>
        <taxon>Tracheophyta</taxon>
        <taxon>Spermatophyta</taxon>
        <taxon>Magnoliopsida</taxon>
        <taxon>eudicotyledons</taxon>
        <taxon>Gunneridae</taxon>
        <taxon>Pentapetalae</taxon>
        <taxon>asterids</taxon>
        <taxon>campanulids</taxon>
        <taxon>Asterales</taxon>
        <taxon>Asteraceae</taxon>
        <taxon>Cichorioideae</taxon>
        <taxon>Cichorieae</taxon>
        <taxon>Lactucinae</taxon>
        <taxon>Lactuca</taxon>
    </lineage>
</organism>
<gene>
    <name evidence="2" type="ORF">LVIROSA_LOCUS6311</name>
</gene>
<name>A0AAU9LXW7_9ASTR</name>
<comment type="caution">
    <text evidence="2">The sequence shown here is derived from an EMBL/GenBank/DDBJ whole genome shotgun (WGS) entry which is preliminary data.</text>
</comment>
<proteinExistence type="predicted"/>
<evidence type="ECO:0000313" key="2">
    <source>
        <dbReference type="EMBL" id="CAH1418730.1"/>
    </source>
</evidence>
<keyword evidence="1" id="KW-0812">Transmembrane</keyword>
<keyword evidence="3" id="KW-1185">Reference proteome</keyword>
<evidence type="ECO:0000256" key="1">
    <source>
        <dbReference type="SAM" id="Phobius"/>
    </source>
</evidence>
<keyword evidence="1" id="KW-0472">Membrane</keyword>
<dbReference type="EMBL" id="CAKMRJ010000113">
    <property type="protein sequence ID" value="CAH1418730.1"/>
    <property type="molecule type" value="Genomic_DNA"/>
</dbReference>
<evidence type="ECO:0000313" key="3">
    <source>
        <dbReference type="Proteomes" id="UP001157418"/>
    </source>
</evidence>
<keyword evidence="1" id="KW-1133">Transmembrane helix</keyword>
<dbReference type="AlphaFoldDB" id="A0AAU9LXW7"/>
<protein>
    <submittedName>
        <fullName evidence="2">Uncharacterized protein</fullName>
    </submittedName>
</protein>
<reference evidence="2 3" key="1">
    <citation type="submission" date="2022-01" db="EMBL/GenBank/DDBJ databases">
        <authorList>
            <person name="Xiong W."/>
            <person name="Schranz E."/>
        </authorList>
    </citation>
    <scope>NUCLEOTIDE SEQUENCE [LARGE SCALE GENOMIC DNA]</scope>
</reference>
<dbReference type="Proteomes" id="UP001157418">
    <property type="component" value="Unassembled WGS sequence"/>
</dbReference>